<dbReference type="RefSeq" id="WP_344310435.1">
    <property type="nucleotide sequence ID" value="NZ_BAAANO010000030.1"/>
</dbReference>
<keyword evidence="2" id="KW-0547">Nucleotide-binding</keyword>
<dbReference type="PANTHER" id="PTHR47396">
    <property type="entry name" value="TYPE I RESTRICTION ENZYME ECOKI R PROTEIN"/>
    <property type="match status" value="1"/>
</dbReference>
<keyword evidence="2" id="KW-0067">ATP-binding</keyword>
<dbReference type="SMART" id="SM00487">
    <property type="entry name" value="DEXDc"/>
    <property type="match status" value="1"/>
</dbReference>
<dbReference type="Pfam" id="PF04851">
    <property type="entry name" value="ResIII"/>
    <property type="match status" value="1"/>
</dbReference>
<dbReference type="InterPro" id="IPR014001">
    <property type="entry name" value="Helicase_ATP-bd"/>
</dbReference>
<proteinExistence type="predicted"/>
<keyword evidence="3" id="KW-1185">Reference proteome</keyword>
<name>A0ABP5F1T0_9MICO</name>
<evidence type="ECO:0000313" key="3">
    <source>
        <dbReference type="Proteomes" id="UP001500755"/>
    </source>
</evidence>
<dbReference type="Proteomes" id="UP001500755">
    <property type="component" value="Unassembled WGS sequence"/>
</dbReference>
<comment type="caution">
    <text evidence="2">The sequence shown here is derived from an EMBL/GenBank/DDBJ whole genome shotgun (WGS) entry which is preliminary data.</text>
</comment>
<organism evidence="2 3">
    <name type="scientific">Brevibacterium samyangense</name>
    <dbReference type="NCBI Taxonomy" id="366888"/>
    <lineage>
        <taxon>Bacteria</taxon>
        <taxon>Bacillati</taxon>
        <taxon>Actinomycetota</taxon>
        <taxon>Actinomycetes</taxon>
        <taxon>Micrococcales</taxon>
        <taxon>Brevibacteriaceae</taxon>
        <taxon>Brevibacterium</taxon>
    </lineage>
</organism>
<dbReference type="PROSITE" id="PS51192">
    <property type="entry name" value="HELICASE_ATP_BIND_1"/>
    <property type="match status" value="1"/>
</dbReference>
<keyword evidence="2" id="KW-0378">Hydrolase</keyword>
<protein>
    <submittedName>
        <fullName evidence="2">DEAD/DEAH box helicase family protein</fullName>
    </submittedName>
</protein>
<dbReference type="InterPro" id="IPR050742">
    <property type="entry name" value="Helicase_Restrict-Modif_Enz"/>
</dbReference>
<evidence type="ECO:0000259" key="1">
    <source>
        <dbReference type="PROSITE" id="PS51192"/>
    </source>
</evidence>
<keyword evidence="2" id="KW-0347">Helicase</keyword>
<gene>
    <name evidence="2" type="ORF">GCM10009755_26440</name>
</gene>
<dbReference type="InterPro" id="IPR006935">
    <property type="entry name" value="Helicase/UvrB_N"/>
</dbReference>
<dbReference type="InterPro" id="IPR027417">
    <property type="entry name" value="P-loop_NTPase"/>
</dbReference>
<reference evidence="3" key="1">
    <citation type="journal article" date="2019" name="Int. J. Syst. Evol. Microbiol.">
        <title>The Global Catalogue of Microorganisms (GCM) 10K type strain sequencing project: providing services to taxonomists for standard genome sequencing and annotation.</title>
        <authorList>
            <consortium name="The Broad Institute Genomics Platform"/>
            <consortium name="The Broad Institute Genome Sequencing Center for Infectious Disease"/>
            <person name="Wu L."/>
            <person name="Ma J."/>
        </authorList>
    </citation>
    <scope>NUCLEOTIDE SEQUENCE [LARGE SCALE GENOMIC DNA]</scope>
    <source>
        <strain evidence="3">JCM 14546</strain>
    </source>
</reference>
<dbReference type="EMBL" id="BAAANO010000030">
    <property type="protein sequence ID" value="GAA2013476.1"/>
    <property type="molecule type" value="Genomic_DNA"/>
</dbReference>
<dbReference type="PANTHER" id="PTHR47396:SF1">
    <property type="entry name" value="ATP-DEPENDENT HELICASE IRC3-RELATED"/>
    <property type="match status" value="1"/>
</dbReference>
<sequence length="989" mass="106479">MTEPSAAGASAGTAPGVVLRRHQNEALERLSEHWRAHDRAWAVLPPGAGKTMVGLESARRMLRSSEGDVAEGDVAECRGDVVEGGAARDAVDHVVVLGPNTAIQSQWVRAARDHGLDASHHRDLRSPVTVLTYQSIALFDADAEVDDDAHERPLMARLHPRGLEVVRRIRDSGRVLVVLDECHHLLEVWGRLLGEILAELPGARVLGLTATPPDALTAEQSALVDELFGHVVYETSIPAVVREGDLAPFAELAWLCSPTTAEEDWLAEQAERFTTLTTRLCDPAWGSTPFLSWVDRRFVDTDRVAWLDLVRQWPAETSAALRLHHVGLLRRPEGARLGEQDRRPPTADDWMVLVTDWAGHCLSGSDDPDDLEVVAEIRHTLPAIGCQWTARGIRRGRSPVDRVLARSAAKGIAAARIAVAEHRALGDRMRTLILCDHERASATVPVGLDGVLDAQAGSAYGVLDGLLAEPDVAVLAPLLVTGRSVVGAEKTLGALRDAIAEAAPDLAASLRISPDPDLPGAGRLEGGWTSRRWVPFVTRFFESGGTQVLVGTRGLLGEGWNARRITGLIDLTSVTTSTAVVQTRGRALRTDPAWPDKVAINWTVACVSDAHPQGNADWDRLVRKHTGYYAVDPDGEITDGVAHLDPLFSPFAAPAESDFDASNRRALTRAADRAGIRESWQVGTPYEDHTARTLRILPTRAFGVPEAGGASAGRRLLAEPAAVVPREDGLEVRGTQAPEAPARAPRRPLPDRLGRRALAVLGWAAAFVLGGAFLAEVFNELVAHVFALGVLGAAGVQGFRSWQRWREHRRLGTAYAHQVLALAARPPGLGQFAAAVADALRAAGRTAVGSEAVRVHVDADGEYRCHLADATDTEAALFAAVLDEAIGPILLPRYVVPRYVVDGTVPPDRARLRAAREESLPADGVVWHPVPTELGRKKSDAESYARALDRWVGCGKPLYTGSPEGAGVLAAQQGSDPFAVTTVMRRHWT</sequence>
<evidence type="ECO:0000313" key="2">
    <source>
        <dbReference type="EMBL" id="GAA2013476.1"/>
    </source>
</evidence>
<accession>A0ABP5F1T0</accession>
<feature type="domain" description="Helicase ATP-binding" evidence="1">
    <location>
        <begin position="31"/>
        <end position="230"/>
    </location>
</feature>
<dbReference type="SUPFAM" id="SSF52540">
    <property type="entry name" value="P-loop containing nucleoside triphosphate hydrolases"/>
    <property type="match status" value="2"/>
</dbReference>
<dbReference type="Gene3D" id="3.40.50.300">
    <property type="entry name" value="P-loop containing nucleotide triphosphate hydrolases"/>
    <property type="match status" value="2"/>
</dbReference>
<dbReference type="GO" id="GO:0004386">
    <property type="term" value="F:helicase activity"/>
    <property type="evidence" value="ECO:0007669"/>
    <property type="project" value="UniProtKB-KW"/>
</dbReference>